<dbReference type="AlphaFoldDB" id="A0A075P644"/>
<dbReference type="Proteomes" id="UP000056090">
    <property type="component" value="Chromosome"/>
</dbReference>
<dbReference type="EMBL" id="CP008849">
    <property type="protein sequence ID" value="AIG00386.1"/>
    <property type="molecule type" value="Genomic_DNA"/>
</dbReference>
<dbReference type="GeneID" id="78256733"/>
<sequence>MSVSFLIRTFTLGVAGLGAIAGAMLMIGSAQAAENEHRHGQGSLQILQAENQWQITLSLPLDDAFGFEHAPETDEQKSQIRHFVAQAESFDTFIKMQGNCSLQGATVNLPWPFYADGEPPRHSENAHNERVHEEAHSHKDVEAVYQIGCEEAIESITVNVPAISPSLVSIDAQWATEKGQGMQIITPNDNTLFLRRKN</sequence>
<reference evidence="1 2" key="1">
    <citation type="submission" date="2014-06" db="EMBL/GenBank/DDBJ databases">
        <title>Genomes of Alteromonas australica, a world apart.</title>
        <authorList>
            <person name="Gonzaga A."/>
            <person name="Lopez-Perez M."/>
            <person name="Rodriguez-Valera F."/>
        </authorList>
    </citation>
    <scope>NUCLEOTIDE SEQUENCE [LARGE SCALE GENOMIC DNA]</scope>
    <source>
        <strain evidence="1 2">H 17</strain>
    </source>
</reference>
<dbReference type="Pfam" id="PF10986">
    <property type="entry name" value="ZrgA"/>
    <property type="match status" value="1"/>
</dbReference>
<dbReference type="RefSeq" id="WP_044058388.1">
    <property type="nucleotide sequence ID" value="NZ_CBCSKJ010000004.1"/>
</dbReference>
<proteinExistence type="predicted"/>
<dbReference type="KEGG" id="aal:EP13_17800"/>
<dbReference type="InterPro" id="IPR021253">
    <property type="entry name" value="ZrgA-like"/>
</dbReference>
<evidence type="ECO:0000313" key="1">
    <source>
        <dbReference type="EMBL" id="AIG00386.1"/>
    </source>
</evidence>
<protein>
    <recommendedName>
        <fullName evidence="3">DUF2796 domain-containing protein</fullName>
    </recommendedName>
</protein>
<name>A0A075P644_9ALTE</name>
<evidence type="ECO:0008006" key="3">
    <source>
        <dbReference type="Google" id="ProtNLM"/>
    </source>
</evidence>
<accession>A0A075P644</accession>
<keyword evidence="2" id="KW-1185">Reference proteome</keyword>
<gene>
    <name evidence="1" type="ORF">EP13_17800</name>
</gene>
<evidence type="ECO:0000313" key="2">
    <source>
        <dbReference type="Proteomes" id="UP000056090"/>
    </source>
</evidence>
<organism evidence="1 2">
    <name type="scientific">Alteromonas australica</name>
    <dbReference type="NCBI Taxonomy" id="589873"/>
    <lineage>
        <taxon>Bacteria</taxon>
        <taxon>Pseudomonadati</taxon>
        <taxon>Pseudomonadota</taxon>
        <taxon>Gammaproteobacteria</taxon>
        <taxon>Alteromonadales</taxon>
        <taxon>Alteromonadaceae</taxon>
        <taxon>Alteromonas/Salinimonas group</taxon>
        <taxon>Alteromonas</taxon>
    </lineage>
</organism>